<proteinExistence type="predicted"/>
<dbReference type="PANTHER" id="PTHR46033">
    <property type="entry name" value="PROTEIN MAIN-LIKE 2"/>
    <property type="match status" value="1"/>
</dbReference>
<dbReference type="AlphaFoldDB" id="A0AAV0RVJ7"/>
<name>A0AAV0RVJ7_9ROSI</name>
<evidence type="ECO:0000259" key="1">
    <source>
        <dbReference type="Pfam" id="PF10536"/>
    </source>
</evidence>
<organism evidence="2 3">
    <name type="scientific">Linum tenue</name>
    <dbReference type="NCBI Taxonomy" id="586396"/>
    <lineage>
        <taxon>Eukaryota</taxon>
        <taxon>Viridiplantae</taxon>
        <taxon>Streptophyta</taxon>
        <taxon>Embryophyta</taxon>
        <taxon>Tracheophyta</taxon>
        <taxon>Spermatophyta</taxon>
        <taxon>Magnoliopsida</taxon>
        <taxon>eudicotyledons</taxon>
        <taxon>Gunneridae</taxon>
        <taxon>Pentapetalae</taxon>
        <taxon>rosids</taxon>
        <taxon>fabids</taxon>
        <taxon>Malpighiales</taxon>
        <taxon>Linaceae</taxon>
        <taxon>Linum</taxon>
    </lineage>
</organism>
<evidence type="ECO:0000313" key="3">
    <source>
        <dbReference type="Proteomes" id="UP001154282"/>
    </source>
</evidence>
<gene>
    <name evidence="2" type="ORF">LITE_LOCUS49747</name>
</gene>
<sequence>MEFDNNMLTTLVERWRRETHTFHLLEGEATITLKDIALLTDLPINGEAIIGSSKKPQAGWGPYILAHLGIEVPTVAEADHKPPLDKSMLSIP</sequence>
<keyword evidence="3" id="KW-1185">Reference proteome</keyword>
<reference evidence="2" key="1">
    <citation type="submission" date="2022-08" db="EMBL/GenBank/DDBJ databases">
        <authorList>
            <person name="Gutierrez-Valencia J."/>
        </authorList>
    </citation>
    <scope>NUCLEOTIDE SEQUENCE</scope>
</reference>
<dbReference type="EMBL" id="CAMGYJ010000011">
    <property type="protein sequence ID" value="CAI0560574.1"/>
    <property type="molecule type" value="Genomic_DNA"/>
</dbReference>
<feature type="domain" description="Aminotransferase-like plant mobile" evidence="1">
    <location>
        <begin position="4"/>
        <end position="60"/>
    </location>
</feature>
<accession>A0AAV0RVJ7</accession>
<dbReference type="Proteomes" id="UP001154282">
    <property type="component" value="Unassembled WGS sequence"/>
</dbReference>
<dbReference type="InterPro" id="IPR019557">
    <property type="entry name" value="AminoTfrase-like_pln_mobile"/>
</dbReference>
<dbReference type="Pfam" id="PF10536">
    <property type="entry name" value="PMD"/>
    <property type="match status" value="1"/>
</dbReference>
<protein>
    <recommendedName>
        <fullName evidence="1">Aminotransferase-like plant mobile domain-containing protein</fullName>
    </recommendedName>
</protein>
<dbReference type="InterPro" id="IPR044824">
    <property type="entry name" value="MAIN-like"/>
</dbReference>
<comment type="caution">
    <text evidence="2">The sequence shown here is derived from an EMBL/GenBank/DDBJ whole genome shotgun (WGS) entry which is preliminary data.</text>
</comment>
<evidence type="ECO:0000313" key="2">
    <source>
        <dbReference type="EMBL" id="CAI0560574.1"/>
    </source>
</evidence>
<dbReference type="PANTHER" id="PTHR46033:SF8">
    <property type="entry name" value="PROTEIN MAINTENANCE OF MERISTEMS-LIKE"/>
    <property type="match status" value="1"/>
</dbReference>
<dbReference type="GO" id="GO:0010073">
    <property type="term" value="P:meristem maintenance"/>
    <property type="evidence" value="ECO:0007669"/>
    <property type="project" value="InterPro"/>
</dbReference>